<dbReference type="EMBL" id="BJXR01000070">
    <property type="protein sequence ID" value="GEN12872.1"/>
    <property type="molecule type" value="Genomic_DNA"/>
</dbReference>
<keyword evidence="7" id="KW-1185">Reference proteome</keyword>
<dbReference type="Gene3D" id="1.10.287.470">
    <property type="entry name" value="Helix hairpin bin"/>
    <property type="match status" value="1"/>
</dbReference>
<feature type="domain" description="Multidrug resistance protein MdtA-like barrel-sandwich hybrid" evidence="4">
    <location>
        <begin position="44"/>
        <end position="246"/>
    </location>
</feature>
<dbReference type="Gene3D" id="2.40.30.170">
    <property type="match status" value="1"/>
</dbReference>
<dbReference type="Gene3D" id="2.40.50.100">
    <property type="match status" value="1"/>
</dbReference>
<dbReference type="GO" id="GO:0030313">
    <property type="term" value="C:cell envelope"/>
    <property type="evidence" value="ECO:0007669"/>
    <property type="project" value="UniProtKB-SubCell"/>
</dbReference>
<gene>
    <name evidence="5" type="ORF">MFU01_79090</name>
    <name evidence="6" type="ORF">SAMN05443572_103622</name>
</gene>
<organism evidence="5 8">
    <name type="scientific">Myxococcus fulvus</name>
    <dbReference type="NCBI Taxonomy" id="33"/>
    <lineage>
        <taxon>Bacteria</taxon>
        <taxon>Pseudomonadati</taxon>
        <taxon>Myxococcota</taxon>
        <taxon>Myxococcia</taxon>
        <taxon>Myxococcales</taxon>
        <taxon>Cystobacterineae</taxon>
        <taxon>Myxococcaceae</taxon>
        <taxon>Myxococcus</taxon>
    </lineage>
</organism>
<dbReference type="SUPFAM" id="SSF111369">
    <property type="entry name" value="HlyD-like secretion proteins"/>
    <property type="match status" value="2"/>
</dbReference>
<name>A0A511THP5_MYXFU</name>
<dbReference type="EMBL" id="FOIB01000003">
    <property type="protein sequence ID" value="SET87694.1"/>
    <property type="molecule type" value="Genomic_DNA"/>
</dbReference>
<evidence type="ECO:0000313" key="6">
    <source>
        <dbReference type="EMBL" id="SET87694.1"/>
    </source>
</evidence>
<dbReference type="RefSeq" id="WP_046713789.1">
    <property type="nucleotide sequence ID" value="NZ_BJXR01000070.1"/>
</dbReference>
<evidence type="ECO:0000313" key="5">
    <source>
        <dbReference type="EMBL" id="GEN12872.1"/>
    </source>
</evidence>
<protein>
    <submittedName>
        <fullName evidence="6">HlyD family secretion protein</fullName>
    </submittedName>
    <submittedName>
        <fullName evidence="5">Secretion protein HylD</fullName>
    </submittedName>
</protein>
<dbReference type="Proteomes" id="UP000321514">
    <property type="component" value="Unassembled WGS sequence"/>
</dbReference>
<feature type="coiled-coil region" evidence="3">
    <location>
        <begin position="148"/>
        <end position="182"/>
    </location>
</feature>
<dbReference type="InterPro" id="IPR058625">
    <property type="entry name" value="MdtA-like_BSH"/>
</dbReference>
<dbReference type="AlphaFoldDB" id="A0A511THP5"/>
<evidence type="ECO:0000256" key="3">
    <source>
        <dbReference type="SAM" id="Coils"/>
    </source>
</evidence>
<dbReference type="Pfam" id="PF25917">
    <property type="entry name" value="BSH_RND"/>
    <property type="match status" value="1"/>
</dbReference>
<evidence type="ECO:0000259" key="4">
    <source>
        <dbReference type="Pfam" id="PF25917"/>
    </source>
</evidence>
<dbReference type="PRINTS" id="PR01490">
    <property type="entry name" value="RTXTOXIND"/>
</dbReference>
<sequence>MRRAVVLFVVLVVALATLLGVRILKDRRAAEGPAGGSGVVEGTAVDLRARINARVLSRHVEEGARVEKGAVLVTLDCTEPEAGLEEARARLSMAQAQADAARAAAVAAGRSSEAVAAQAQGSQAQIASLADQQGLAQRQADRLQKMGDATTEAALDQARAQAQSLEQQLAAARHASTAASRQARAATEQERASVQQAESALRAIQAAEATVRRAQVSVSECELRAPLSGTVETLALEVGELALPGAVVARLVDTHRPKATFYLPNAELAAARPGQSATVRADAYPDRTFNARVVTVAREAAFTPRNVQTRGDRDRLVYPVEVHIEAPAEVLLPGMPVEITLGPVNDAAVAEQRP</sequence>
<evidence type="ECO:0000256" key="1">
    <source>
        <dbReference type="ARBA" id="ARBA00004196"/>
    </source>
</evidence>
<comment type="caution">
    <text evidence="5">The sequence shown here is derived from an EMBL/GenBank/DDBJ whole genome shotgun (WGS) entry which is preliminary data.</text>
</comment>
<accession>A0A511THP5</accession>
<dbReference type="Proteomes" id="UP000183760">
    <property type="component" value="Unassembled WGS sequence"/>
</dbReference>
<proteinExistence type="predicted"/>
<dbReference type="PANTHER" id="PTHR32347:SF23">
    <property type="entry name" value="BLL5650 PROTEIN"/>
    <property type="match status" value="1"/>
</dbReference>
<reference evidence="5 8" key="2">
    <citation type="submission" date="2019-07" db="EMBL/GenBank/DDBJ databases">
        <title>Whole genome shotgun sequence of Myxococcus fulvus NBRC 100333.</title>
        <authorList>
            <person name="Hosoyama A."/>
            <person name="Uohara A."/>
            <person name="Ohji S."/>
            <person name="Ichikawa N."/>
        </authorList>
    </citation>
    <scope>NUCLEOTIDE SEQUENCE [LARGE SCALE GENOMIC DNA]</scope>
    <source>
        <strain evidence="5 8">NBRC 100333</strain>
    </source>
</reference>
<evidence type="ECO:0000256" key="2">
    <source>
        <dbReference type="ARBA" id="ARBA00023054"/>
    </source>
</evidence>
<comment type="subcellular location">
    <subcellularLocation>
        <location evidence="1">Cell envelope</location>
    </subcellularLocation>
</comment>
<evidence type="ECO:0000313" key="8">
    <source>
        <dbReference type="Proteomes" id="UP000321514"/>
    </source>
</evidence>
<dbReference type="OrthoDB" id="9778236at2"/>
<dbReference type="STRING" id="1334629.MFUL124B02_22160"/>
<evidence type="ECO:0000313" key="7">
    <source>
        <dbReference type="Proteomes" id="UP000183760"/>
    </source>
</evidence>
<dbReference type="InterPro" id="IPR050465">
    <property type="entry name" value="UPF0194_transport"/>
</dbReference>
<dbReference type="PANTHER" id="PTHR32347">
    <property type="entry name" value="EFFLUX SYSTEM COMPONENT YKNX-RELATED"/>
    <property type="match status" value="1"/>
</dbReference>
<reference evidence="6 7" key="1">
    <citation type="submission" date="2016-10" db="EMBL/GenBank/DDBJ databases">
        <authorList>
            <person name="Varghese N."/>
            <person name="Submissions S."/>
        </authorList>
    </citation>
    <scope>NUCLEOTIDE SEQUENCE [LARGE SCALE GENOMIC DNA]</scope>
    <source>
        <strain evidence="6 7">DSM 16525</strain>
    </source>
</reference>
<keyword evidence="2 3" id="KW-0175">Coiled coil</keyword>